<protein>
    <submittedName>
        <fullName evidence="1">Uncharacterized protein</fullName>
    </submittedName>
</protein>
<gene>
    <name evidence="1" type="ORF">VNO77_24893</name>
</gene>
<name>A0AAN9QAE5_CANGL</name>
<evidence type="ECO:0000313" key="2">
    <source>
        <dbReference type="Proteomes" id="UP001367508"/>
    </source>
</evidence>
<accession>A0AAN9QAE5</accession>
<sequence length="148" mass="16438">MYCISVPQVNVLVQSINVCASLRRLGDAVADGFNSVEFGLCISYDGLYLGLKYSVERDNFPLKLYSTKKGSGSQQPKSIRIWRLTSKAISRDFVHFPVQPTTGLPLVPECAFLSFGNTFLRSSTMPLGSGCQVYAYYVMYPYFASTDV</sequence>
<dbReference type="EMBL" id="JAYMYQ010000005">
    <property type="protein sequence ID" value="KAK7330695.1"/>
    <property type="molecule type" value="Genomic_DNA"/>
</dbReference>
<reference evidence="1 2" key="1">
    <citation type="submission" date="2024-01" db="EMBL/GenBank/DDBJ databases">
        <title>The genomes of 5 underutilized Papilionoideae crops provide insights into root nodulation and disease resistanc.</title>
        <authorList>
            <person name="Jiang F."/>
        </authorList>
    </citation>
    <scope>NUCLEOTIDE SEQUENCE [LARGE SCALE GENOMIC DNA]</scope>
    <source>
        <strain evidence="1">LVBAO_FW01</strain>
        <tissue evidence="1">Leaves</tissue>
    </source>
</reference>
<keyword evidence="2" id="KW-1185">Reference proteome</keyword>
<dbReference type="Proteomes" id="UP001367508">
    <property type="component" value="Unassembled WGS sequence"/>
</dbReference>
<evidence type="ECO:0000313" key="1">
    <source>
        <dbReference type="EMBL" id="KAK7330695.1"/>
    </source>
</evidence>
<organism evidence="1 2">
    <name type="scientific">Canavalia gladiata</name>
    <name type="common">Sword bean</name>
    <name type="synonym">Dolichos gladiatus</name>
    <dbReference type="NCBI Taxonomy" id="3824"/>
    <lineage>
        <taxon>Eukaryota</taxon>
        <taxon>Viridiplantae</taxon>
        <taxon>Streptophyta</taxon>
        <taxon>Embryophyta</taxon>
        <taxon>Tracheophyta</taxon>
        <taxon>Spermatophyta</taxon>
        <taxon>Magnoliopsida</taxon>
        <taxon>eudicotyledons</taxon>
        <taxon>Gunneridae</taxon>
        <taxon>Pentapetalae</taxon>
        <taxon>rosids</taxon>
        <taxon>fabids</taxon>
        <taxon>Fabales</taxon>
        <taxon>Fabaceae</taxon>
        <taxon>Papilionoideae</taxon>
        <taxon>50 kb inversion clade</taxon>
        <taxon>NPAAA clade</taxon>
        <taxon>indigoferoid/millettioid clade</taxon>
        <taxon>Phaseoleae</taxon>
        <taxon>Canavalia</taxon>
    </lineage>
</organism>
<comment type="caution">
    <text evidence="1">The sequence shown here is derived from an EMBL/GenBank/DDBJ whole genome shotgun (WGS) entry which is preliminary data.</text>
</comment>
<proteinExistence type="predicted"/>
<dbReference type="AlphaFoldDB" id="A0AAN9QAE5"/>